<evidence type="ECO:0000313" key="3">
    <source>
        <dbReference type="Proteomes" id="UP000821866"/>
    </source>
</evidence>
<accession>A0A9J6CUF5</accession>
<reference evidence="2" key="2">
    <citation type="submission" date="2021-09" db="EMBL/GenBank/DDBJ databases">
        <authorList>
            <person name="Jia N."/>
            <person name="Wang J."/>
            <person name="Shi W."/>
            <person name="Du L."/>
            <person name="Sun Y."/>
            <person name="Zhan W."/>
            <person name="Jiang J."/>
            <person name="Wang Q."/>
            <person name="Zhang B."/>
            <person name="Ji P."/>
            <person name="Sakyi L.B."/>
            <person name="Cui X."/>
            <person name="Yuan T."/>
            <person name="Jiang B."/>
            <person name="Yang W."/>
            <person name="Lam T.T.-Y."/>
            <person name="Chang Q."/>
            <person name="Ding S."/>
            <person name="Wang X."/>
            <person name="Zhu J."/>
            <person name="Ruan X."/>
            <person name="Zhao L."/>
            <person name="Wei J."/>
            <person name="Que T."/>
            <person name="Du C."/>
            <person name="Cheng J."/>
            <person name="Dai P."/>
            <person name="Han X."/>
            <person name="Huang E."/>
            <person name="Gao Y."/>
            <person name="Liu J."/>
            <person name="Shao H."/>
            <person name="Ye R."/>
            <person name="Li L."/>
            <person name="Wei W."/>
            <person name="Wang X."/>
            <person name="Wang C."/>
            <person name="Huo Q."/>
            <person name="Li W."/>
            <person name="Guo W."/>
            <person name="Chen H."/>
            <person name="Chen S."/>
            <person name="Zhou L."/>
            <person name="Zhou L."/>
            <person name="Ni X."/>
            <person name="Tian J."/>
            <person name="Zhou Y."/>
            <person name="Sheng Y."/>
            <person name="Liu T."/>
            <person name="Pan Y."/>
            <person name="Xia L."/>
            <person name="Li J."/>
            <person name="Zhao F."/>
            <person name="Cao W."/>
        </authorList>
    </citation>
    <scope>NUCLEOTIDE SEQUENCE</scope>
    <source>
        <strain evidence="2">Rmic-2018</strain>
        <tissue evidence="2">Larvae</tissue>
    </source>
</reference>
<dbReference type="EMBL" id="JABSTU010006811">
    <property type="protein sequence ID" value="KAH7932215.1"/>
    <property type="molecule type" value="Genomic_DNA"/>
</dbReference>
<proteinExistence type="predicted"/>
<evidence type="ECO:0000256" key="1">
    <source>
        <dbReference type="SAM" id="MobiDB-lite"/>
    </source>
</evidence>
<feature type="compositionally biased region" description="Basic and acidic residues" evidence="1">
    <location>
        <begin position="70"/>
        <end position="85"/>
    </location>
</feature>
<reference evidence="2" key="1">
    <citation type="journal article" date="2020" name="Cell">
        <title>Large-Scale Comparative Analyses of Tick Genomes Elucidate Their Genetic Diversity and Vector Capacities.</title>
        <authorList>
            <consortium name="Tick Genome and Microbiome Consortium (TIGMIC)"/>
            <person name="Jia N."/>
            <person name="Wang J."/>
            <person name="Shi W."/>
            <person name="Du L."/>
            <person name="Sun Y."/>
            <person name="Zhan W."/>
            <person name="Jiang J.F."/>
            <person name="Wang Q."/>
            <person name="Zhang B."/>
            <person name="Ji P."/>
            <person name="Bell-Sakyi L."/>
            <person name="Cui X.M."/>
            <person name="Yuan T.T."/>
            <person name="Jiang B.G."/>
            <person name="Yang W.F."/>
            <person name="Lam T.T."/>
            <person name="Chang Q.C."/>
            <person name="Ding S.J."/>
            <person name="Wang X.J."/>
            <person name="Zhu J.G."/>
            <person name="Ruan X.D."/>
            <person name="Zhao L."/>
            <person name="Wei J.T."/>
            <person name="Ye R.Z."/>
            <person name="Que T.C."/>
            <person name="Du C.H."/>
            <person name="Zhou Y.H."/>
            <person name="Cheng J.X."/>
            <person name="Dai P.F."/>
            <person name="Guo W.B."/>
            <person name="Han X.H."/>
            <person name="Huang E.J."/>
            <person name="Li L.F."/>
            <person name="Wei W."/>
            <person name="Gao Y.C."/>
            <person name="Liu J.Z."/>
            <person name="Shao H.Z."/>
            <person name="Wang X."/>
            <person name="Wang C.C."/>
            <person name="Yang T.C."/>
            <person name="Huo Q.B."/>
            <person name="Li W."/>
            <person name="Chen H.Y."/>
            <person name="Chen S.E."/>
            <person name="Zhou L.G."/>
            <person name="Ni X.B."/>
            <person name="Tian J.H."/>
            <person name="Sheng Y."/>
            <person name="Liu T."/>
            <person name="Pan Y.S."/>
            <person name="Xia L.Y."/>
            <person name="Li J."/>
            <person name="Zhao F."/>
            <person name="Cao W.C."/>
        </authorList>
    </citation>
    <scope>NUCLEOTIDE SEQUENCE</scope>
    <source>
        <strain evidence="2">Rmic-2018</strain>
    </source>
</reference>
<dbReference type="Proteomes" id="UP000821866">
    <property type="component" value="Unassembled WGS sequence"/>
</dbReference>
<protein>
    <submittedName>
        <fullName evidence="2">Uncharacterized protein</fullName>
    </submittedName>
</protein>
<comment type="caution">
    <text evidence="2">The sequence shown here is derived from an EMBL/GenBank/DDBJ whole genome shotgun (WGS) entry which is preliminary data.</text>
</comment>
<feature type="compositionally biased region" description="Polar residues" evidence="1">
    <location>
        <begin position="86"/>
        <end position="98"/>
    </location>
</feature>
<evidence type="ECO:0000313" key="2">
    <source>
        <dbReference type="EMBL" id="KAH7932215.1"/>
    </source>
</evidence>
<dbReference type="AlphaFoldDB" id="A0A9J6CUF5"/>
<feature type="region of interest" description="Disordered" evidence="1">
    <location>
        <begin position="70"/>
        <end position="109"/>
    </location>
</feature>
<organism evidence="2 3">
    <name type="scientific">Rhipicephalus microplus</name>
    <name type="common">Cattle tick</name>
    <name type="synonym">Boophilus microplus</name>
    <dbReference type="NCBI Taxonomy" id="6941"/>
    <lineage>
        <taxon>Eukaryota</taxon>
        <taxon>Metazoa</taxon>
        <taxon>Ecdysozoa</taxon>
        <taxon>Arthropoda</taxon>
        <taxon>Chelicerata</taxon>
        <taxon>Arachnida</taxon>
        <taxon>Acari</taxon>
        <taxon>Parasitiformes</taxon>
        <taxon>Ixodida</taxon>
        <taxon>Ixodoidea</taxon>
        <taxon>Ixodidae</taxon>
        <taxon>Rhipicephalinae</taxon>
        <taxon>Rhipicephalus</taxon>
        <taxon>Boophilus</taxon>
    </lineage>
</organism>
<gene>
    <name evidence="2" type="ORF">HPB51_029448</name>
</gene>
<sequence length="232" mass="25682">MGYAAATSRQCGSIEATVVSAVSAAIDKAMPMIMERLFNTFAEGLTEMLAARLNSLIPFFTAHTVTVQGEAEHLDNEQNNRRQEDVTPQTLVSTQSPTPVGPSIEQATHEKVEDHKIAVIRRGRRFVTKANTWRLINDAAVNSKGSGAYLSDMTTTNKTYVLHKVISNDTMRTGAKVKRCEVVPADDVGHKGKTPKPKTPRLKFKEFQTVGPVGAWEVSATMRRRRFSEHEQ</sequence>
<name>A0A9J6CUF5_RHIMP</name>
<keyword evidence="3" id="KW-1185">Reference proteome</keyword>